<dbReference type="OrthoDB" id="9797528at2"/>
<gene>
    <name evidence="4" type="ORF">SAMN05443575_3209</name>
</gene>
<dbReference type="InterPro" id="IPR036148">
    <property type="entry name" value="MmgE/PrpD_sf"/>
</dbReference>
<reference evidence="4 5" key="1">
    <citation type="submission" date="2016-11" db="EMBL/GenBank/DDBJ databases">
        <authorList>
            <person name="Jaros S."/>
            <person name="Januszkiewicz K."/>
            <person name="Wedrychowicz H."/>
        </authorList>
    </citation>
    <scope>NUCLEOTIDE SEQUENCE [LARGE SCALE GENOMIC DNA]</scope>
    <source>
        <strain evidence="4 5">DSM 45627</strain>
    </source>
</reference>
<comment type="similarity">
    <text evidence="1">Belongs to the PrpD family.</text>
</comment>
<dbReference type="STRING" id="1206085.SAMN05443575_3209"/>
<organism evidence="4 5">
    <name type="scientific">Jatrophihabitans endophyticus</name>
    <dbReference type="NCBI Taxonomy" id="1206085"/>
    <lineage>
        <taxon>Bacteria</taxon>
        <taxon>Bacillati</taxon>
        <taxon>Actinomycetota</taxon>
        <taxon>Actinomycetes</taxon>
        <taxon>Jatrophihabitantales</taxon>
        <taxon>Jatrophihabitantaceae</taxon>
        <taxon>Jatrophihabitans</taxon>
    </lineage>
</organism>
<evidence type="ECO:0000259" key="3">
    <source>
        <dbReference type="Pfam" id="PF19305"/>
    </source>
</evidence>
<dbReference type="InterPro" id="IPR045336">
    <property type="entry name" value="MmgE_PrpD_N"/>
</dbReference>
<evidence type="ECO:0000313" key="4">
    <source>
        <dbReference type="EMBL" id="SHH05812.1"/>
    </source>
</evidence>
<dbReference type="PANTHER" id="PTHR16943:SF8">
    <property type="entry name" value="2-METHYLCITRATE DEHYDRATASE"/>
    <property type="match status" value="1"/>
</dbReference>
<evidence type="ECO:0000256" key="1">
    <source>
        <dbReference type="ARBA" id="ARBA00006174"/>
    </source>
</evidence>
<dbReference type="Pfam" id="PF03972">
    <property type="entry name" value="MmgE_PrpD_N"/>
    <property type="match status" value="1"/>
</dbReference>
<dbReference type="SUPFAM" id="SSF103378">
    <property type="entry name" value="2-methylcitrate dehydratase PrpD"/>
    <property type="match status" value="1"/>
</dbReference>
<sequence>MHQSAELAGFAAGLRVDAAPAAVVTKLRTNLLHNLGMLRAGALTGISSAGLAAALPYDGPSAATLLHDGTRTHRDRAVVANAAMMHASARDDTYLPAIAHLAVTSLPALLAVGETLDSSGADLMAALLASYEVGAAVGVDVGPACAARGFRPSSVLGGIAAAAGVARLLGLDAGRTASAIGLAAAFGGGTGQTWLAGTDEWQYQVGVAGRNGLLAAELAASGAIAAPDSLEGAAGLYPALTGSRTPHAAAAALGTRWRVLDVTYKPYPICAINQMPVTVVVAMGTHFGYSGDQVDAVRVLLPPSEAAYPGTDRRGPFASANGALMSAPFCLAAGILHGTVTRGMLEAVDDVAVTTLARRIEVVADPDLTPGRCRIVVHADGTEHDSDTLPTPPGFDWTFAEVHRRLADAADQRGLSDDALQRLVDCIAELEHRRVRDLVTAIVRE</sequence>
<feature type="domain" description="MmgE/PrpD N-terminal" evidence="2">
    <location>
        <begin position="6"/>
        <end position="246"/>
    </location>
</feature>
<accession>A0A1M5PVT8</accession>
<protein>
    <submittedName>
        <fullName evidence="4">2-methylcitrate dehydratase PrpD</fullName>
    </submittedName>
</protein>
<dbReference type="InterPro" id="IPR045337">
    <property type="entry name" value="MmgE_PrpD_C"/>
</dbReference>
<keyword evidence="5" id="KW-1185">Reference proteome</keyword>
<evidence type="ECO:0000313" key="5">
    <source>
        <dbReference type="Proteomes" id="UP000186132"/>
    </source>
</evidence>
<dbReference type="AlphaFoldDB" id="A0A1M5PVT8"/>
<dbReference type="Gene3D" id="1.10.4100.10">
    <property type="entry name" value="2-methylcitrate dehydratase PrpD"/>
    <property type="match status" value="1"/>
</dbReference>
<feature type="domain" description="MmgE/PrpD C-terminal" evidence="3">
    <location>
        <begin position="267"/>
        <end position="395"/>
    </location>
</feature>
<evidence type="ECO:0000259" key="2">
    <source>
        <dbReference type="Pfam" id="PF03972"/>
    </source>
</evidence>
<dbReference type="GO" id="GO:0016829">
    <property type="term" value="F:lyase activity"/>
    <property type="evidence" value="ECO:0007669"/>
    <property type="project" value="InterPro"/>
</dbReference>
<dbReference type="Pfam" id="PF19305">
    <property type="entry name" value="MmgE_PrpD_C"/>
    <property type="match status" value="1"/>
</dbReference>
<dbReference type="Proteomes" id="UP000186132">
    <property type="component" value="Unassembled WGS sequence"/>
</dbReference>
<proteinExistence type="inferred from homology"/>
<dbReference type="PANTHER" id="PTHR16943">
    <property type="entry name" value="2-METHYLCITRATE DEHYDRATASE-RELATED"/>
    <property type="match status" value="1"/>
</dbReference>
<dbReference type="InterPro" id="IPR005656">
    <property type="entry name" value="MmgE_PrpD"/>
</dbReference>
<dbReference type="RefSeq" id="WP_159440885.1">
    <property type="nucleotide sequence ID" value="NZ_FQVU01000004.1"/>
</dbReference>
<name>A0A1M5PVT8_9ACTN</name>
<dbReference type="InterPro" id="IPR042183">
    <property type="entry name" value="MmgE/PrpD_sf_1"/>
</dbReference>
<dbReference type="EMBL" id="FQVU01000004">
    <property type="protein sequence ID" value="SHH05812.1"/>
    <property type="molecule type" value="Genomic_DNA"/>
</dbReference>